<evidence type="ECO:0000256" key="16">
    <source>
        <dbReference type="ARBA" id="ARBA00031028"/>
    </source>
</evidence>
<gene>
    <name evidence="20" type="primary">ND2</name>
</gene>
<keyword evidence="10" id="KW-0249">Electron transport</keyword>
<evidence type="ECO:0000256" key="6">
    <source>
        <dbReference type="ARBA" id="ARBA00022660"/>
    </source>
</evidence>
<feature type="transmembrane region" description="Helical" evidence="18">
    <location>
        <begin position="117"/>
        <end position="136"/>
    </location>
</feature>
<keyword evidence="7 18" id="KW-0812">Transmembrane</keyword>
<feature type="transmembrane region" description="Helical" evidence="18">
    <location>
        <begin position="142"/>
        <end position="160"/>
    </location>
</feature>
<dbReference type="PANTHER" id="PTHR46552:SF1">
    <property type="entry name" value="NADH-UBIQUINONE OXIDOREDUCTASE CHAIN 2"/>
    <property type="match status" value="1"/>
</dbReference>
<comment type="similarity">
    <text evidence="2">Belongs to the complex I subunit 2 family.</text>
</comment>
<evidence type="ECO:0000256" key="5">
    <source>
        <dbReference type="ARBA" id="ARBA00022448"/>
    </source>
</evidence>
<feature type="transmembrane region" description="Helical" evidence="18">
    <location>
        <begin position="285"/>
        <end position="305"/>
    </location>
</feature>
<evidence type="ECO:0000256" key="14">
    <source>
        <dbReference type="ARBA" id="ARBA00023128"/>
    </source>
</evidence>
<dbReference type="EC" id="7.1.1.2" evidence="3"/>
<comment type="subcellular location">
    <subcellularLocation>
        <location evidence="1">Mitochondrion inner membrane</location>
        <topology evidence="1">Multi-pass membrane protein</topology>
    </subcellularLocation>
</comment>
<feature type="transmembrane region" description="Helical" evidence="18">
    <location>
        <begin position="6"/>
        <end position="39"/>
    </location>
</feature>
<evidence type="ECO:0000259" key="19">
    <source>
        <dbReference type="Pfam" id="PF00361"/>
    </source>
</evidence>
<keyword evidence="12" id="KW-0520">NAD</keyword>
<evidence type="ECO:0000256" key="18">
    <source>
        <dbReference type="SAM" id="Phobius"/>
    </source>
</evidence>
<feature type="transmembrane region" description="Helical" evidence="18">
    <location>
        <begin position="181"/>
        <end position="208"/>
    </location>
</feature>
<keyword evidence="8" id="KW-0999">Mitochondrion inner membrane</keyword>
<feature type="domain" description="NADH:quinone oxidoreductase/Mrp antiporter transmembrane" evidence="19">
    <location>
        <begin position="21"/>
        <end position="207"/>
    </location>
</feature>
<evidence type="ECO:0000256" key="17">
    <source>
        <dbReference type="ARBA" id="ARBA00049551"/>
    </source>
</evidence>
<keyword evidence="5" id="KW-0813">Transport</keyword>
<evidence type="ECO:0000256" key="2">
    <source>
        <dbReference type="ARBA" id="ARBA00007012"/>
    </source>
</evidence>
<keyword evidence="11 18" id="KW-1133">Transmembrane helix</keyword>
<evidence type="ECO:0000256" key="4">
    <source>
        <dbReference type="ARBA" id="ARBA00021008"/>
    </source>
</evidence>
<feature type="transmembrane region" description="Helical" evidence="18">
    <location>
        <begin position="251"/>
        <end position="273"/>
    </location>
</feature>
<dbReference type="AlphaFoldDB" id="E6Y1B8"/>
<keyword evidence="14 20" id="KW-0496">Mitochondrion</keyword>
<keyword evidence="9" id="KW-1278">Translocase</keyword>
<evidence type="ECO:0000256" key="11">
    <source>
        <dbReference type="ARBA" id="ARBA00022989"/>
    </source>
</evidence>
<evidence type="ECO:0000313" key="20">
    <source>
        <dbReference type="EMBL" id="ABL09071.1"/>
    </source>
</evidence>
<dbReference type="InterPro" id="IPR001750">
    <property type="entry name" value="ND/Mrp_TM"/>
</dbReference>
<dbReference type="GO" id="GO:0006120">
    <property type="term" value="P:mitochondrial electron transport, NADH to ubiquinone"/>
    <property type="evidence" value="ECO:0007669"/>
    <property type="project" value="TreeGrafter"/>
</dbReference>
<dbReference type="EMBL" id="DQ991935">
    <property type="protein sequence ID" value="ABL09071.1"/>
    <property type="molecule type" value="Genomic_DNA"/>
</dbReference>
<evidence type="ECO:0000256" key="13">
    <source>
        <dbReference type="ARBA" id="ARBA00023075"/>
    </source>
</evidence>
<evidence type="ECO:0000256" key="9">
    <source>
        <dbReference type="ARBA" id="ARBA00022967"/>
    </source>
</evidence>
<keyword evidence="6" id="KW-0679">Respiratory chain</keyword>
<evidence type="ECO:0000256" key="7">
    <source>
        <dbReference type="ARBA" id="ARBA00022692"/>
    </source>
</evidence>
<evidence type="ECO:0000256" key="15">
    <source>
        <dbReference type="ARBA" id="ARBA00023136"/>
    </source>
</evidence>
<feature type="transmembrane region" description="Helical" evidence="18">
    <location>
        <begin position="84"/>
        <end position="105"/>
    </location>
</feature>
<feature type="transmembrane region" description="Helical" evidence="18">
    <location>
        <begin position="214"/>
        <end position="239"/>
    </location>
</feature>
<evidence type="ECO:0000256" key="12">
    <source>
        <dbReference type="ARBA" id="ARBA00023027"/>
    </source>
</evidence>
<protein>
    <recommendedName>
        <fullName evidence="4">NADH-ubiquinone oxidoreductase chain 2</fullName>
        <ecNumber evidence="3">7.1.1.2</ecNumber>
    </recommendedName>
    <alternativeName>
        <fullName evidence="16">NADH dehydrogenase subunit 2</fullName>
    </alternativeName>
</protein>
<reference evidence="20" key="1">
    <citation type="journal article" date="2011" name="Mar. Genomics">
        <title>Crawling through time: Transition of snails to slugs dating back to the Paleozoic, based on mitochondrial phylogenomics.</title>
        <authorList>
            <person name="Medina M."/>
            <person name="Lal S."/>
            <person name="Valles Y."/>
            <person name="Takaoka T.L."/>
            <person name="Dayrat B.A."/>
            <person name="Boore J.L."/>
            <person name="Gosliner T."/>
        </authorList>
    </citation>
    <scope>NUCLEOTIDE SEQUENCE</scope>
</reference>
<geneLocation type="mitochondrion" evidence="20"/>
<dbReference type="InterPro" id="IPR050175">
    <property type="entry name" value="Complex_I_Subunit_2"/>
</dbReference>
<name>E6Y1B8_9GAST</name>
<sequence>MSSGLLYVFLVFIGPMLTFMSSSWIMAWIGIEISFLGFLPIMLSSKMNSLSKEGTLKYFCIQAFSSALLFIFGLWVYVEESTLPMSALILALSIKLGVFPGHFWVPGISSMMSWGANLLLLSWQKLAPLFLLYMLFVKSDSNHVLIFFLGTSSALVGSLAGNNVQDVKAMMGASSVSHMGWVLFGLMYGGLTEYFIFYSIVLGVTFLLLAKNNIWASVSILSLSGLPPFLLFIGKWNIVMLLAYSNGGKEMVFLSILVSSAIISLFFYLKFFYQYYYKEFKYNNFHLFLLFYVFFNFIAVFHLMIY</sequence>
<evidence type="ECO:0000256" key="8">
    <source>
        <dbReference type="ARBA" id="ARBA00022792"/>
    </source>
</evidence>
<keyword evidence="13" id="KW-0830">Ubiquinone</keyword>
<feature type="transmembrane region" description="Helical" evidence="18">
    <location>
        <begin position="59"/>
        <end position="78"/>
    </location>
</feature>
<dbReference type="GO" id="GO:0008137">
    <property type="term" value="F:NADH dehydrogenase (ubiquinone) activity"/>
    <property type="evidence" value="ECO:0007669"/>
    <property type="project" value="UniProtKB-EC"/>
</dbReference>
<dbReference type="Pfam" id="PF00361">
    <property type="entry name" value="Proton_antipo_M"/>
    <property type="match status" value="1"/>
</dbReference>
<proteinExistence type="inferred from homology"/>
<dbReference type="PANTHER" id="PTHR46552">
    <property type="entry name" value="NADH-UBIQUINONE OXIDOREDUCTASE CHAIN 2"/>
    <property type="match status" value="1"/>
</dbReference>
<dbReference type="GO" id="GO:0005743">
    <property type="term" value="C:mitochondrial inner membrane"/>
    <property type="evidence" value="ECO:0007669"/>
    <property type="project" value="UniProtKB-SubCell"/>
</dbReference>
<comment type="catalytic activity">
    <reaction evidence="17">
        <text>a ubiquinone + NADH + 5 H(+)(in) = a ubiquinol + NAD(+) + 4 H(+)(out)</text>
        <dbReference type="Rhea" id="RHEA:29091"/>
        <dbReference type="Rhea" id="RHEA-COMP:9565"/>
        <dbReference type="Rhea" id="RHEA-COMP:9566"/>
        <dbReference type="ChEBI" id="CHEBI:15378"/>
        <dbReference type="ChEBI" id="CHEBI:16389"/>
        <dbReference type="ChEBI" id="CHEBI:17976"/>
        <dbReference type="ChEBI" id="CHEBI:57540"/>
        <dbReference type="ChEBI" id="CHEBI:57945"/>
        <dbReference type="EC" id="7.1.1.2"/>
    </reaction>
</comment>
<accession>E6Y1B8</accession>
<keyword evidence="15 18" id="KW-0472">Membrane</keyword>
<organism evidence="20">
    <name type="scientific">Odontoglaja guamensis</name>
    <dbReference type="NCBI Taxonomy" id="259595"/>
    <lineage>
        <taxon>Eukaryota</taxon>
        <taxon>Metazoa</taxon>
        <taxon>Spiralia</taxon>
        <taxon>Lophotrochozoa</taxon>
        <taxon>Mollusca</taxon>
        <taxon>Gastropoda</taxon>
        <taxon>Heterobranchia</taxon>
        <taxon>Euthyneura</taxon>
        <taxon>Tectipleura</taxon>
        <taxon>Cephalaspidea</taxon>
        <taxon>Philinoidea</taxon>
        <taxon>Aglajidae</taxon>
        <taxon>Odontoglaja</taxon>
    </lineage>
</organism>
<evidence type="ECO:0000256" key="1">
    <source>
        <dbReference type="ARBA" id="ARBA00004448"/>
    </source>
</evidence>
<evidence type="ECO:0000256" key="10">
    <source>
        <dbReference type="ARBA" id="ARBA00022982"/>
    </source>
</evidence>
<evidence type="ECO:0000256" key="3">
    <source>
        <dbReference type="ARBA" id="ARBA00012944"/>
    </source>
</evidence>